<dbReference type="STRING" id="553467.SAMN04488063_3438"/>
<evidence type="ECO:0000256" key="1">
    <source>
        <dbReference type="ARBA" id="ARBA00006484"/>
    </source>
</evidence>
<sequence length="242" mass="25994">MLKDKVAIITGGATGIGKAIASKYIDYGAEVVIAGRTEETGRETAEELGCEFHQCDVTEYEQVETLVNSTVDEYGQLDAIVNNAGIGQVGSIEEMSLEEWDTVIQINLTGVMYGSRAAIPYLKDSEGCIINVASIYGLVGGPGSPAYSAAKGGVVNFTRELAIDYATEGIRVNSICPGFVETPMTDDYLDQEQFYEFVRDETPMQRVAEPEEIGGIAMFLASDEASYITGTNIPVDGGWTAH</sequence>
<dbReference type="SMART" id="SM00822">
    <property type="entry name" value="PKS_KR"/>
    <property type="match status" value="1"/>
</dbReference>
<dbReference type="InterPro" id="IPR057326">
    <property type="entry name" value="KR_dom"/>
</dbReference>
<dbReference type="InterPro" id="IPR002347">
    <property type="entry name" value="SDR_fam"/>
</dbReference>
<proteinExistence type="inferred from homology"/>
<dbReference type="AlphaFoldDB" id="A0A1I2WAH3"/>
<dbReference type="Pfam" id="PF13561">
    <property type="entry name" value="adh_short_C2"/>
    <property type="match status" value="1"/>
</dbReference>
<feature type="domain" description="Ketoreductase" evidence="2">
    <location>
        <begin position="5"/>
        <end position="178"/>
    </location>
</feature>
<dbReference type="Gene3D" id="3.40.50.720">
    <property type="entry name" value="NAD(P)-binding Rossmann-like Domain"/>
    <property type="match status" value="1"/>
</dbReference>
<dbReference type="InterPro" id="IPR020904">
    <property type="entry name" value="Sc_DH/Rdtase_CS"/>
</dbReference>
<dbReference type="InterPro" id="IPR036291">
    <property type="entry name" value="NAD(P)-bd_dom_sf"/>
</dbReference>
<dbReference type="SUPFAM" id="SSF51735">
    <property type="entry name" value="NAD(P)-binding Rossmann-fold domains"/>
    <property type="match status" value="1"/>
</dbReference>
<dbReference type="PROSITE" id="PS00061">
    <property type="entry name" value="ADH_SHORT"/>
    <property type="match status" value="1"/>
</dbReference>
<dbReference type="PRINTS" id="PR00080">
    <property type="entry name" value="SDRFAMILY"/>
</dbReference>
<protein>
    <submittedName>
        <fullName evidence="3">Meso-butanediol dehydrogenase / (S,S)-butanediol dehydrogenase / diacetyl reductase</fullName>
    </submittedName>
</protein>
<comment type="similarity">
    <text evidence="1">Belongs to the short-chain dehydrogenases/reductases (SDR) family.</text>
</comment>
<dbReference type="GO" id="GO:0016616">
    <property type="term" value="F:oxidoreductase activity, acting on the CH-OH group of donors, NAD or NADP as acceptor"/>
    <property type="evidence" value="ECO:0007669"/>
    <property type="project" value="UniProtKB-ARBA"/>
</dbReference>
<dbReference type="FunFam" id="3.40.50.720:FF:000084">
    <property type="entry name" value="Short-chain dehydrogenase reductase"/>
    <property type="match status" value="1"/>
</dbReference>
<dbReference type="OrthoDB" id="7442at2157"/>
<dbReference type="RefSeq" id="WP_092893793.1">
    <property type="nucleotide sequence ID" value="NZ_FOOQ01000007.1"/>
</dbReference>
<evidence type="ECO:0000313" key="4">
    <source>
        <dbReference type="Proteomes" id="UP000198876"/>
    </source>
</evidence>
<dbReference type="PRINTS" id="PR00081">
    <property type="entry name" value="GDHRDH"/>
</dbReference>
<evidence type="ECO:0000259" key="2">
    <source>
        <dbReference type="SMART" id="SM00822"/>
    </source>
</evidence>
<evidence type="ECO:0000313" key="3">
    <source>
        <dbReference type="EMBL" id="SFG96501.1"/>
    </source>
</evidence>
<dbReference type="CDD" id="cd05233">
    <property type="entry name" value="SDR_c"/>
    <property type="match status" value="1"/>
</dbReference>
<dbReference type="PANTHER" id="PTHR42760">
    <property type="entry name" value="SHORT-CHAIN DEHYDROGENASES/REDUCTASES FAMILY MEMBER"/>
    <property type="match status" value="1"/>
</dbReference>
<gene>
    <name evidence="3" type="ORF">SAMN04488063_3438</name>
</gene>
<reference evidence="4" key="1">
    <citation type="submission" date="2016-10" db="EMBL/GenBank/DDBJ databases">
        <authorList>
            <person name="Varghese N."/>
            <person name="Submissions S."/>
        </authorList>
    </citation>
    <scope>NUCLEOTIDE SEQUENCE [LARGE SCALE GENOMIC DNA]</scope>
    <source>
        <strain evidence="4">CGMCC 1.7739</strain>
    </source>
</reference>
<dbReference type="NCBIfam" id="NF005559">
    <property type="entry name" value="PRK07231.1"/>
    <property type="match status" value="1"/>
</dbReference>
<keyword evidence="4" id="KW-1185">Reference proteome</keyword>
<organism evidence="3 4">
    <name type="scientific">Halopelagius inordinatus</name>
    <dbReference type="NCBI Taxonomy" id="553467"/>
    <lineage>
        <taxon>Archaea</taxon>
        <taxon>Methanobacteriati</taxon>
        <taxon>Methanobacteriota</taxon>
        <taxon>Stenosarchaea group</taxon>
        <taxon>Halobacteria</taxon>
        <taxon>Halobacteriales</taxon>
        <taxon>Haloferacaceae</taxon>
    </lineage>
</organism>
<dbReference type="EMBL" id="FOOQ01000007">
    <property type="protein sequence ID" value="SFG96501.1"/>
    <property type="molecule type" value="Genomic_DNA"/>
</dbReference>
<name>A0A1I2WAH3_9EURY</name>
<accession>A0A1I2WAH3</accession>
<dbReference type="NCBIfam" id="NF009466">
    <property type="entry name" value="PRK12826.1-2"/>
    <property type="match status" value="1"/>
</dbReference>
<dbReference type="Proteomes" id="UP000198876">
    <property type="component" value="Unassembled WGS sequence"/>
</dbReference>